<evidence type="ECO:0000313" key="10">
    <source>
        <dbReference type="Proteomes" id="UP000562045"/>
    </source>
</evidence>
<evidence type="ECO:0000256" key="5">
    <source>
        <dbReference type="ARBA" id="ARBA00022989"/>
    </source>
</evidence>
<feature type="domain" description="Bacterial sugar transferase" evidence="8">
    <location>
        <begin position="279"/>
        <end position="466"/>
    </location>
</feature>
<comment type="caution">
    <text evidence="9">The sequence shown here is derived from an EMBL/GenBank/DDBJ whole genome shotgun (WGS) entry which is preliminary data.</text>
</comment>
<dbReference type="EMBL" id="JACBZM010000001">
    <property type="protein sequence ID" value="NYI47672.1"/>
    <property type="molecule type" value="Genomic_DNA"/>
</dbReference>
<sequence>MTVVEARALAMPATAGRERMAPVVHRASRMIAAGDGAAAVLVAATANAAPVGLPADVGAVFVLIWLVTVAATGDYRLPGTLPVRARRVGLAALVVPTLVVLATSLAHRPLHAVTTTALCFAAACLGMVCRACLASAARHGFPLAGLVHRVVVAGSSDSIASLLAQLGEADAGRFQVVGTCVADDGACADSPGPVTHGLLTCTGLARACDADAVIVAPDSSLSTADLRRFQWALDEARLESFVWTGVPAPAYGRTSLDRAALALLHVRRPRRFGASHVVKLALDRAVALVALVLLAPLVAALALAVRLDSAGPAFYRHTRVGKEDTRFTMWKLRTMTVHADAGQVTLDHANQASGPLFKVHDDPRVTRIGRWLRRTSLDELPQLLNVLCGQMSLIGPRPALPSEVDRYHPDVRHRLAVHPGITGLWQVSGRSDLSWEESVRLDQQYVDEWSLLLDARILVRTVGAVCRGGGAY</sequence>
<evidence type="ECO:0000256" key="1">
    <source>
        <dbReference type="ARBA" id="ARBA00004141"/>
    </source>
</evidence>
<keyword evidence="4 7" id="KW-0812">Transmembrane</keyword>
<comment type="subcellular location">
    <subcellularLocation>
        <location evidence="1">Membrane</location>
        <topology evidence="1">Multi-pass membrane protein</topology>
    </subcellularLocation>
</comment>
<evidence type="ECO:0000259" key="8">
    <source>
        <dbReference type="Pfam" id="PF02397"/>
    </source>
</evidence>
<dbReference type="GO" id="GO:0016780">
    <property type="term" value="F:phosphotransferase activity, for other substituted phosphate groups"/>
    <property type="evidence" value="ECO:0007669"/>
    <property type="project" value="TreeGrafter"/>
</dbReference>
<comment type="similarity">
    <text evidence="2">Belongs to the bacterial sugar transferase family.</text>
</comment>
<evidence type="ECO:0000256" key="6">
    <source>
        <dbReference type="ARBA" id="ARBA00023136"/>
    </source>
</evidence>
<dbReference type="Proteomes" id="UP000562045">
    <property type="component" value="Unassembled WGS sequence"/>
</dbReference>
<evidence type="ECO:0000313" key="9">
    <source>
        <dbReference type="EMBL" id="NYI47672.1"/>
    </source>
</evidence>
<dbReference type="AlphaFoldDB" id="A0A7Z0CRA2"/>
<organism evidence="9 10">
    <name type="scientific">Nocardioides aromaticivorans</name>
    <dbReference type="NCBI Taxonomy" id="200618"/>
    <lineage>
        <taxon>Bacteria</taxon>
        <taxon>Bacillati</taxon>
        <taxon>Actinomycetota</taxon>
        <taxon>Actinomycetes</taxon>
        <taxon>Propionibacteriales</taxon>
        <taxon>Nocardioidaceae</taxon>
        <taxon>Nocardioides</taxon>
    </lineage>
</organism>
<accession>A0A7Z0CRA2</accession>
<dbReference type="RefSeq" id="WP_179651727.1">
    <property type="nucleotide sequence ID" value="NZ_JACBZM010000001.1"/>
</dbReference>
<evidence type="ECO:0000256" key="4">
    <source>
        <dbReference type="ARBA" id="ARBA00022692"/>
    </source>
</evidence>
<keyword evidence="5 7" id="KW-1133">Transmembrane helix</keyword>
<gene>
    <name evidence="9" type="ORF">BJ993_004752</name>
</gene>
<dbReference type="NCBIfam" id="TIGR03025">
    <property type="entry name" value="EPS_sugtrans"/>
    <property type="match status" value="1"/>
</dbReference>
<evidence type="ECO:0000256" key="2">
    <source>
        <dbReference type="ARBA" id="ARBA00006464"/>
    </source>
</evidence>
<evidence type="ECO:0000256" key="3">
    <source>
        <dbReference type="ARBA" id="ARBA00022679"/>
    </source>
</evidence>
<reference evidence="9 10" key="1">
    <citation type="submission" date="2020-07" db="EMBL/GenBank/DDBJ databases">
        <title>Sequencing the genomes of 1000 actinobacteria strains.</title>
        <authorList>
            <person name="Klenk H.-P."/>
        </authorList>
    </citation>
    <scope>NUCLEOTIDE SEQUENCE [LARGE SCALE GENOMIC DNA]</scope>
    <source>
        <strain evidence="9 10">DSM 15131</strain>
    </source>
</reference>
<proteinExistence type="inferred from homology"/>
<dbReference type="InterPro" id="IPR017475">
    <property type="entry name" value="EPS_sugar_tfrase"/>
</dbReference>
<evidence type="ECO:0000256" key="7">
    <source>
        <dbReference type="SAM" id="Phobius"/>
    </source>
</evidence>
<feature type="transmembrane region" description="Helical" evidence="7">
    <location>
        <begin position="58"/>
        <end position="76"/>
    </location>
</feature>
<dbReference type="PANTHER" id="PTHR30576:SF10">
    <property type="entry name" value="SLL5057 PROTEIN"/>
    <property type="match status" value="1"/>
</dbReference>
<dbReference type="GO" id="GO:0016020">
    <property type="term" value="C:membrane"/>
    <property type="evidence" value="ECO:0007669"/>
    <property type="project" value="UniProtKB-SubCell"/>
</dbReference>
<dbReference type="PANTHER" id="PTHR30576">
    <property type="entry name" value="COLANIC BIOSYNTHESIS UDP-GLUCOSE LIPID CARRIER TRANSFERASE"/>
    <property type="match status" value="1"/>
</dbReference>
<dbReference type="InterPro" id="IPR003362">
    <property type="entry name" value="Bact_transf"/>
</dbReference>
<dbReference type="Pfam" id="PF02397">
    <property type="entry name" value="Bac_transf"/>
    <property type="match status" value="1"/>
</dbReference>
<protein>
    <submittedName>
        <fullName evidence="9">Exopolysaccharide biosynthesis polyprenyl glycosylphosphotransferase</fullName>
    </submittedName>
</protein>
<name>A0A7Z0CRA2_9ACTN</name>
<keyword evidence="6 7" id="KW-0472">Membrane</keyword>
<feature type="transmembrane region" description="Helical" evidence="7">
    <location>
        <begin position="112"/>
        <end position="133"/>
    </location>
</feature>
<feature type="transmembrane region" description="Helical" evidence="7">
    <location>
        <begin position="88"/>
        <end position="106"/>
    </location>
</feature>
<feature type="transmembrane region" description="Helical" evidence="7">
    <location>
        <begin position="285"/>
        <end position="305"/>
    </location>
</feature>
<keyword evidence="3 9" id="KW-0808">Transferase</keyword>